<organism evidence="7 8">
    <name type="scientific">Desulfosporosinus nitroreducens</name>
    <dbReference type="NCBI Taxonomy" id="2018668"/>
    <lineage>
        <taxon>Bacteria</taxon>
        <taxon>Bacillati</taxon>
        <taxon>Bacillota</taxon>
        <taxon>Clostridia</taxon>
        <taxon>Eubacteriales</taxon>
        <taxon>Desulfitobacteriaceae</taxon>
        <taxon>Desulfosporosinus</taxon>
    </lineage>
</organism>
<protein>
    <submittedName>
        <fullName evidence="7">Aminotransferase class I/II-fold pyridoxal phosphate-dependent enzyme</fullName>
    </submittedName>
</protein>
<dbReference type="InterPro" id="IPR015422">
    <property type="entry name" value="PyrdxlP-dep_Trfase_small"/>
</dbReference>
<dbReference type="CDD" id="cd00609">
    <property type="entry name" value="AAT_like"/>
    <property type="match status" value="1"/>
</dbReference>
<reference evidence="7" key="1">
    <citation type="submission" date="2022-05" db="EMBL/GenBank/DDBJ databases">
        <title>Expanded diversity of anoxic marine methylotrophy in a Black Sea sulfate reducing microorganism.</title>
        <authorList>
            <person name="Fischer P.Q."/>
            <person name="Stams A.J.M."/>
            <person name="Villanueva L."/>
            <person name="Sousa D.Z."/>
        </authorList>
    </citation>
    <scope>NUCLEOTIDE SEQUENCE</scope>
    <source>
        <strain evidence="7">P130</strain>
    </source>
</reference>
<comment type="similarity">
    <text evidence="2">Belongs to the class-I pyridoxal-phosphate-dependent aminotransferase family.</text>
</comment>
<evidence type="ECO:0000259" key="6">
    <source>
        <dbReference type="Pfam" id="PF00155"/>
    </source>
</evidence>
<comment type="cofactor">
    <cofactor evidence="1">
        <name>pyridoxal 5'-phosphate</name>
        <dbReference type="ChEBI" id="CHEBI:597326"/>
    </cofactor>
</comment>
<keyword evidence="5" id="KW-0663">Pyridoxal phosphate</keyword>
<dbReference type="InterPro" id="IPR015424">
    <property type="entry name" value="PyrdxlP-dep_Trfase"/>
</dbReference>
<proteinExistence type="inferred from homology"/>
<dbReference type="SUPFAM" id="SSF53383">
    <property type="entry name" value="PLP-dependent transferases"/>
    <property type="match status" value="1"/>
</dbReference>
<dbReference type="Gene3D" id="3.90.1150.10">
    <property type="entry name" value="Aspartate Aminotransferase, domain 1"/>
    <property type="match status" value="1"/>
</dbReference>
<name>A0ABT8QP38_9FIRM</name>
<evidence type="ECO:0000313" key="8">
    <source>
        <dbReference type="Proteomes" id="UP001176021"/>
    </source>
</evidence>
<dbReference type="EMBL" id="JAMJEV010000004">
    <property type="protein sequence ID" value="MDO0822359.1"/>
    <property type="molecule type" value="Genomic_DNA"/>
</dbReference>
<dbReference type="InterPro" id="IPR015421">
    <property type="entry name" value="PyrdxlP-dep_Trfase_major"/>
</dbReference>
<accession>A0ABT8QP38</accession>
<dbReference type="GO" id="GO:0008483">
    <property type="term" value="F:transaminase activity"/>
    <property type="evidence" value="ECO:0007669"/>
    <property type="project" value="UniProtKB-KW"/>
</dbReference>
<dbReference type="InterPro" id="IPR050596">
    <property type="entry name" value="AspAT/PAT-like"/>
</dbReference>
<dbReference type="Proteomes" id="UP001176021">
    <property type="component" value="Unassembled WGS sequence"/>
</dbReference>
<evidence type="ECO:0000256" key="3">
    <source>
        <dbReference type="ARBA" id="ARBA00022576"/>
    </source>
</evidence>
<evidence type="ECO:0000256" key="5">
    <source>
        <dbReference type="ARBA" id="ARBA00022898"/>
    </source>
</evidence>
<keyword evidence="4" id="KW-0808">Transferase</keyword>
<comment type="caution">
    <text evidence="7">The sequence shown here is derived from an EMBL/GenBank/DDBJ whole genome shotgun (WGS) entry which is preliminary data.</text>
</comment>
<dbReference type="NCBIfam" id="NF006388">
    <property type="entry name" value="PRK08637.1"/>
    <property type="match status" value="1"/>
</dbReference>
<gene>
    <name evidence="7" type="ORF">M8H41_05755</name>
</gene>
<dbReference type="Pfam" id="PF00155">
    <property type="entry name" value="Aminotran_1_2"/>
    <property type="match status" value="1"/>
</dbReference>
<dbReference type="RefSeq" id="WP_301998759.1">
    <property type="nucleotide sequence ID" value="NZ_JAMJEV010000004.1"/>
</dbReference>
<evidence type="ECO:0000256" key="1">
    <source>
        <dbReference type="ARBA" id="ARBA00001933"/>
    </source>
</evidence>
<dbReference type="Gene3D" id="3.40.640.10">
    <property type="entry name" value="Type I PLP-dependent aspartate aminotransferase-like (Major domain)"/>
    <property type="match status" value="1"/>
</dbReference>
<sequence>MNEIAQDLNNKIQQENPYVYELLSTLGKELYYPKGILTQTAEAKQKAYRFNATIGIATEKDRPMFLPLIQETLADYDPKDLYPYAPPAGKPELRKLWREKMIIENPSLKNKSFSYPIVTNALTHGLSIIADLFIDENDPLVLPDKLWGNYTLIFGIRRGAKNISFPFYTEEGTFNTKGMKEALLSKKDHGKAILLLNFPNNPTGYTPTKQEATDIVEALREVAEQGMNLVVISDDAYFGLFYENTIKESLFGRVANIHPRILAIKVDGATKEDYMWGFRVGFITFGSEFPAVLDGLEKKTQGILRGTISSASHPAQTFVLNTIRSTEFQAQKQEKFEVLKKRAFKVKQILDHGDFNDAWDYYPFNSGYFMCLKLKGVNAEALRIHLLEQYGVGVISLGDGDIRVAFSCVEEDELKDLYDLIYQGFQDLSGQNSSNKE</sequence>
<evidence type="ECO:0000256" key="2">
    <source>
        <dbReference type="ARBA" id="ARBA00007441"/>
    </source>
</evidence>
<feature type="domain" description="Aminotransferase class I/classII large" evidence="6">
    <location>
        <begin position="77"/>
        <end position="418"/>
    </location>
</feature>
<keyword evidence="8" id="KW-1185">Reference proteome</keyword>
<evidence type="ECO:0000313" key="7">
    <source>
        <dbReference type="EMBL" id="MDO0822359.1"/>
    </source>
</evidence>
<keyword evidence="3 7" id="KW-0032">Aminotransferase</keyword>
<dbReference type="PANTHER" id="PTHR46383">
    <property type="entry name" value="ASPARTATE AMINOTRANSFERASE"/>
    <property type="match status" value="1"/>
</dbReference>
<dbReference type="InterPro" id="IPR004839">
    <property type="entry name" value="Aminotransferase_I/II_large"/>
</dbReference>
<evidence type="ECO:0000256" key="4">
    <source>
        <dbReference type="ARBA" id="ARBA00022679"/>
    </source>
</evidence>
<dbReference type="PANTHER" id="PTHR46383:SF1">
    <property type="entry name" value="ASPARTATE AMINOTRANSFERASE"/>
    <property type="match status" value="1"/>
</dbReference>